<comment type="caution">
    <text evidence="1">The sequence shown here is derived from an EMBL/GenBank/DDBJ whole genome shotgun (WGS) entry which is preliminary data.</text>
</comment>
<organism evidence="1">
    <name type="scientific">marine sediment metagenome</name>
    <dbReference type="NCBI Taxonomy" id="412755"/>
    <lineage>
        <taxon>unclassified sequences</taxon>
        <taxon>metagenomes</taxon>
        <taxon>ecological metagenomes</taxon>
    </lineage>
</organism>
<proteinExistence type="predicted"/>
<gene>
    <name evidence="1" type="ORF">S12H4_12221</name>
</gene>
<dbReference type="AlphaFoldDB" id="X1RPC4"/>
<dbReference type="EMBL" id="BARW01005725">
    <property type="protein sequence ID" value="GAI82587.1"/>
    <property type="molecule type" value="Genomic_DNA"/>
</dbReference>
<sequence length="46" mass="5431">MQLELELAGQRWELSVPDEELQEVHLPVLREIRYPSITDGWLSPEK</sequence>
<protein>
    <submittedName>
        <fullName evidence="1">Uncharacterized protein</fullName>
    </submittedName>
</protein>
<reference evidence="1" key="1">
    <citation type="journal article" date="2014" name="Front. Microbiol.">
        <title>High frequency of phylogenetically diverse reductive dehalogenase-homologous genes in deep subseafloor sedimentary metagenomes.</title>
        <authorList>
            <person name="Kawai M."/>
            <person name="Futagami T."/>
            <person name="Toyoda A."/>
            <person name="Takaki Y."/>
            <person name="Nishi S."/>
            <person name="Hori S."/>
            <person name="Arai W."/>
            <person name="Tsubouchi T."/>
            <person name="Morono Y."/>
            <person name="Uchiyama I."/>
            <person name="Ito T."/>
            <person name="Fujiyama A."/>
            <person name="Inagaki F."/>
            <person name="Takami H."/>
        </authorList>
    </citation>
    <scope>NUCLEOTIDE SEQUENCE</scope>
    <source>
        <strain evidence="1">Expedition CK06-06</strain>
    </source>
</reference>
<name>X1RPC4_9ZZZZ</name>
<evidence type="ECO:0000313" key="1">
    <source>
        <dbReference type="EMBL" id="GAI82587.1"/>
    </source>
</evidence>
<accession>X1RPC4</accession>